<protein>
    <recommendedName>
        <fullName evidence="1">Sorting nexin C-terminal domain-containing protein</fullName>
    </recommendedName>
</protein>
<dbReference type="Proteomes" id="UP001234989">
    <property type="component" value="Chromosome 1"/>
</dbReference>
<dbReference type="PANTHER" id="PTHR36617">
    <property type="entry name" value="PROTEIN, PUTATIVE-RELATED"/>
    <property type="match status" value="1"/>
</dbReference>
<dbReference type="EMBL" id="CP133612">
    <property type="protein sequence ID" value="WMV12975.1"/>
    <property type="molecule type" value="Genomic_DNA"/>
</dbReference>
<gene>
    <name evidence="2" type="ORF">MTR67_006360</name>
</gene>
<evidence type="ECO:0000259" key="1">
    <source>
        <dbReference type="Pfam" id="PF08628"/>
    </source>
</evidence>
<evidence type="ECO:0000313" key="3">
    <source>
        <dbReference type="Proteomes" id="UP001234989"/>
    </source>
</evidence>
<dbReference type="InterPro" id="IPR013937">
    <property type="entry name" value="Sorting_nexin_C"/>
</dbReference>
<accession>A0AAF0Q1B5</accession>
<reference evidence="2" key="1">
    <citation type="submission" date="2023-08" db="EMBL/GenBank/DDBJ databases">
        <title>A de novo genome assembly of Solanum verrucosum Schlechtendal, a Mexican diploid species geographically isolated from the other diploid A-genome species in potato relatives.</title>
        <authorList>
            <person name="Hosaka K."/>
        </authorList>
    </citation>
    <scope>NUCLEOTIDE SEQUENCE</scope>
    <source>
        <tissue evidence="2">Young leaves</tissue>
    </source>
</reference>
<organism evidence="2 3">
    <name type="scientific">Solanum verrucosum</name>
    <dbReference type="NCBI Taxonomy" id="315347"/>
    <lineage>
        <taxon>Eukaryota</taxon>
        <taxon>Viridiplantae</taxon>
        <taxon>Streptophyta</taxon>
        <taxon>Embryophyta</taxon>
        <taxon>Tracheophyta</taxon>
        <taxon>Spermatophyta</taxon>
        <taxon>Magnoliopsida</taxon>
        <taxon>eudicotyledons</taxon>
        <taxon>Gunneridae</taxon>
        <taxon>Pentapetalae</taxon>
        <taxon>asterids</taxon>
        <taxon>lamiids</taxon>
        <taxon>Solanales</taxon>
        <taxon>Solanaceae</taxon>
        <taxon>Solanoideae</taxon>
        <taxon>Solaneae</taxon>
        <taxon>Solanum</taxon>
    </lineage>
</organism>
<keyword evidence="3" id="KW-1185">Reference proteome</keyword>
<sequence length="345" mass="40096">METGYTLQAYEQTGHWTTKPVTSAYGVGNWKSIRNLWEVFIEKTGVRLGNGKKISFWRDDWLGNGPLIDQFHDLFILSSFPDATVEELWTPQGWNIVFRRLLNDWEIPRVTDLFVGTIDKEKLVTESGGRLFQLAYGGQFGKRGMQDVLKAGAVQSRRSRAPAFLFSIFGVRKMDTAQFKCTYIKFGGQDFSAEQKRLAKVTACFVLLYFLSHPILNTGKEIMQLMMEEAIDDWLLRQMHWLRREDVIAQGIKWIQDIHKEIIHRSAMGESVKRGWYDYRKRGQPSWRFGVKDKANCYCDVEEALPKIAKRAVFVKRFHPTVTSELRIPADFFGIYQKNYLIKPL</sequence>
<dbReference type="AlphaFoldDB" id="A0AAF0Q1B5"/>
<evidence type="ECO:0000313" key="2">
    <source>
        <dbReference type="EMBL" id="WMV12975.1"/>
    </source>
</evidence>
<name>A0AAF0Q1B5_SOLVR</name>
<proteinExistence type="predicted"/>
<dbReference type="PANTHER" id="PTHR36617:SF16">
    <property type="entry name" value="OS04G0516500 PROTEIN"/>
    <property type="match status" value="1"/>
</dbReference>
<dbReference type="Pfam" id="PF08628">
    <property type="entry name" value="Nexin_C"/>
    <property type="match status" value="1"/>
</dbReference>
<feature type="domain" description="Sorting nexin C-terminal" evidence="1">
    <location>
        <begin position="213"/>
        <end position="257"/>
    </location>
</feature>